<sequence length="208" mass="23447">MTSMSSTIMCLALTEDVPKVVIDRGGKKEYVRSQFLGKDMVQRRKKLTASEARIIFKQLFLLNCIAKLYTRNYRVPEMLPRKGHRCEVDIWSIGCILRLQSELEETTARMQAEGNAIKATIVQLEEAKATFVAEVSQLQLKQLRQECGSLKLNLAYMSEKLLCREQNVGSQKSGQDGITGPMPSGLLTPHDGRASIRHSQCHSDFQQT</sequence>
<name>A0ACB8DZ31_DERSI</name>
<gene>
    <name evidence="1" type="ORF">HPB49_009717</name>
</gene>
<evidence type="ECO:0000313" key="1">
    <source>
        <dbReference type="EMBL" id="KAH7979520.1"/>
    </source>
</evidence>
<organism evidence="1 2">
    <name type="scientific">Dermacentor silvarum</name>
    <name type="common">Tick</name>
    <dbReference type="NCBI Taxonomy" id="543639"/>
    <lineage>
        <taxon>Eukaryota</taxon>
        <taxon>Metazoa</taxon>
        <taxon>Ecdysozoa</taxon>
        <taxon>Arthropoda</taxon>
        <taxon>Chelicerata</taxon>
        <taxon>Arachnida</taxon>
        <taxon>Acari</taxon>
        <taxon>Parasitiformes</taxon>
        <taxon>Ixodida</taxon>
        <taxon>Ixodoidea</taxon>
        <taxon>Ixodidae</taxon>
        <taxon>Rhipicephalinae</taxon>
        <taxon>Dermacentor</taxon>
    </lineage>
</organism>
<dbReference type="EMBL" id="CM023470">
    <property type="protein sequence ID" value="KAH7979520.1"/>
    <property type="molecule type" value="Genomic_DNA"/>
</dbReference>
<accession>A0ACB8DZ31</accession>
<dbReference type="Proteomes" id="UP000821865">
    <property type="component" value="Chromosome 1"/>
</dbReference>
<keyword evidence="2" id="KW-1185">Reference proteome</keyword>
<reference evidence="1" key="1">
    <citation type="submission" date="2020-05" db="EMBL/GenBank/DDBJ databases">
        <title>Large-scale comparative analyses of tick genomes elucidate their genetic diversity and vector capacities.</title>
        <authorList>
            <person name="Jia N."/>
            <person name="Wang J."/>
            <person name="Shi W."/>
            <person name="Du L."/>
            <person name="Sun Y."/>
            <person name="Zhan W."/>
            <person name="Jiang J."/>
            <person name="Wang Q."/>
            <person name="Zhang B."/>
            <person name="Ji P."/>
            <person name="Sakyi L.B."/>
            <person name="Cui X."/>
            <person name="Yuan T."/>
            <person name="Jiang B."/>
            <person name="Yang W."/>
            <person name="Lam T.T.-Y."/>
            <person name="Chang Q."/>
            <person name="Ding S."/>
            <person name="Wang X."/>
            <person name="Zhu J."/>
            <person name="Ruan X."/>
            <person name="Zhao L."/>
            <person name="Wei J."/>
            <person name="Que T."/>
            <person name="Du C."/>
            <person name="Cheng J."/>
            <person name="Dai P."/>
            <person name="Han X."/>
            <person name="Huang E."/>
            <person name="Gao Y."/>
            <person name="Liu J."/>
            <person name="Shao H."/>
            <person name="Ye R."/>
            <person name="Li L."/>
            <person name="Wei W."/>
            <person name="Wang X."/>
            <person name="Wang C."/>
            <person name="Yang T."/>
            <person name="Huo Q."/>
            <person name="Li W."/>
            <person name="Guo W."/>
            <person name="Chen H."/>
            <person name="Zhou L."/>
            <person name="Ni X."/>
            <person name="Tian J."/>
            <person name="Zhou Y."/>
            <person name="Sheng Y."/>
            <person name="Liu T."/>
            <person name="Pan Y."/>
            <person name="Xia L."/>
            <person name="Li J."/>
            <person name="Zhao F."/>
            <person name="Cao W."/>
        </authorList>
    </citation>
    <scope>NUCLEOTIDE SEQUENCE</scope>
    <source>
        <strain evidence="1">Dsil-2018</strain>
    </source>
</reference>
<protein>
    <submittedName>
        <fullName evidence="1">Uncharacterized protein</fullName>
    </submittedName>
</protein>
<evidence type="ECO:0000313" key="2">
    <source>
        <dbReference type="Proteomes" id="UP000821865"/>
    </source>
</evidence>
<proteinExistence type="predicted"/>
<comment type="caution">
    <text evidence="1">The sequence shown here is derived from an EMBL/GenBank/DDBJ whole genome shotgun (WGS) entry which is preliminary data.</text>
</comment>